<dbReference type="GO" id="GO:0005634">
    <property type="term" value="C:nucleus"/>
    <property type="evidence" value="ECO:0007669"/>
    <property type="project" value="UniProtKB-SubCell"/>
</dbReference>
<evidence type="ECO:0000313" key="4">
    <source>
        <dbReference type="EMBL" id="KAK9505847.1"/>
    </source>
</evidence>
<dbReference type="Pfam" id="PF10545">
    <property type="entry name" value="MADF_DNA_bdg"/>
    <property type="match status" value="1"/>
</dbReference>
<evidence type="ECO:0000256" key="1">
    <source>
        <dbReference type="PROSITE-ProRule" id="PRU00371"/>
    </source>
</evidence>
<organism evidence="4 5">
    <name type="scientific">Rhynocoris fuscipes</name>
    <dbReference type="NCBI Taxonomy" id="488301"/>
    <lineage>
        <taxon>Eukaryota</taxon>
        <taxon>Metazoa</taxon>
        <taxon>Ecdysozoa</taxon>
        <taxon>Arthropoda</taxon>
        <taxon>Hexapoda</taxon>
        <taxon>Insecta</taxon>
        <taxon>Pterygota</taxon>
        <taxon>Neoptera</taxon>
        <taxon>Paraneoptera</taxon>
        <taxon>Hemiptera</taxon>
        <taxon>Heteroptera</taxon>
        <taxon>Panheteroptera</taxon>
        <taxon>Cimicomorpha</taxon>
        <taxon>Reduviidae</taxon>
        <taxon>Harpactorinae</taxon>
        <taxon>Harpactorini</taxon>
        <taxon>Rhynocoris</taxon>
    </lineage>
</organism>
<dbReference type="InterPro" id="IPR006578">
    <property type="entry name" value="MADF-dom"/>
</dbReference>
<comment type="subcellular location">
    <subcellularLocation>
        <location evidence="1">Nucleus</location>
    </subcellularLocation>
</comment>
<comment type="caution">
    <text evidence="4">The sequence shown here is derived from an EMBL/GenBank/DDBJ whole genome shotgun (WGS) entry which is preliminary data.</text>
</comment>
<evidence type="ECO:0000259" key="3">
    <source>
        <dbReference type="PROSITE" id="PS51031"/>
    </source>
</evidence>
<dbReference type="PROSITE" id="PS51031">
    <property type="entry name" value="BESS"/>
    <property type="match status" value="1"/>
</dbReference>
<keyword evidence="5" id="KW-1185">Reference proteome</keyword>
<sequence>MRRQDPSYSLNLIECVEKYPCLYDFNLGEYSVRDITNAAWERVAAEMKDSAANCRKYWRHLRIVFGRNLKKDPYNQNHCTVTKSIIQEKMKFLIPFMKINDTENVSIQRHSLPVNLKEEPDDLSSPISTLIGDNSLDYHDNNDIDKTIAAQRLNEDVTQTINSDEQRLWLSNVNRNEEFSNHNSYKDNIEPEKKKRKFENSHNNNIYYKNSISNEHQENYRKHYLISLLPDVEEMNSQQFRLFRKKVDEIIAEIL</sequence>
<proteinExistence type="predicted"/>
<protein>
    <recommendedName>
        <fullName evidence="6">MADF domain-containing protein</fullName>
    </recommendedName>
</protein>
<feature type="domain" description="MADF" evidence="2">
    <location>
        <begin position="11"/>
        <end position="98"/>
    </location>
</feature>
<accession>A0AAW1D5T2</accession>
<gene>
    <name evidence="4" type="ORF">O3M35_009820</name>
</gene>
<feature type="domain" description="BESS" evidence="3">
    <location>
        <begin position="218"/>
        <end position="255"/>
    </location>
</feature>
<dbReference type="AlphaFoldDB" id="A0AAW1D5T2"/>
<dbReference type="EMBL" id="JAPXFL010000006">
    <property type="protein sequence ID" value="KAK9505847.1"/>
    <property type="molecule type" value="Genomic_DNA"/>
</dbReference>
<keyword evidence="1" id="KW-0539">Nucleus</keyword>
<dbReference type="InterPro" id="IPR004210">
    <property type="entry name" value="BESS_motif"/>
</dbReference>
<evidence type="ECO:0008006" key="6">
    <source>
        <dbReference type="Google" id="ProtNLM"/>
    </source>
</evidence>
<dbReference type="GO" id="GO:0003677">
    <property type="term" value="F:DNA binding"/>
    <property type="evidence" value="ECO:0007669"/>
    <property type="project" value="InterPro"/>
</dbReference>
<dbReference type="InterPro" id="IPR039353">
    <property type="entry name" value="TF_Adf1"/>
</dbReference>
<evidence type="ECO:0000313" key="5">
    <source>
        <dbReference type="Proteomes" id="UP001461498"/>
    </source>
</evidence>
<dbReference type="Proteomes" id="UP001461498">
    <property type="component" value="Unassembled WGS sequence"/>
</dbReference>
<reference evidence="4 5" key="1">
    <citation type="submission" date="2022-12" db="EMBL/GenBank/DDBJ databases">
        <title>Chromosome-level genome assembly of true bugs.</title>
        <authorList>
            <person name="Ma L."/>
            <person name="Li H."/>
        </authorList>
    </citation>
    <scope>NUCLEOTIDE SEQUENCE [LARGE SCALE GENOMIC DNA]</scope>
    <source>
        <strain evidence="4">Lab_2022b</strain>
    </source>
</reference>
<dbReference type="PROSITE" id="PS51029">
    <property type="entry name" value="MADF"/>
    <property type="match status" value="1"/>
</dbReference>
<dbReference type="GO" id="GO:0005667">
    <property type="term" value="C:transcription regulator complex"/>
    <property type="evidence" value="ECO:0007669"/>
    <property type="project" value="TreeGrafter"/>
</dbReference>
<name>A0AAW1D5T2_9HEMI</name>
<dbReference type="GO" id="GO:0006357">
    <property type="term" value="P:regulation of transcription by RNA polymerase II"/>
    <property type="evidence" value="ECO:0007669"/>
    <property type="project" value="TreeGrafter"/>
</dbReference>
<dbReference type="PANTHER" id="PTHR12243:SF60">
    <property type="entry name" value="SI:CH211-15D5.12-RELATED"/>
    <property type="match status" value="1"/>
</dbReference>
<dbReference type="PANTHER" id="PTHR12243">
    <property type="entry name" value="MADF DOMAIN TRANSCRIPTION FACTOR"/>
    <property type="match status" value="1"/>
</dbReference>
<dbReference type="SMART" id="SM00595">
    <property type="entry name" value="MADF"/>
    <property type="match status" value="1"/>
</dbReference>
<evidence type="ECO:0000259" key="2">
    <source>
        <dbReference type="PROSITE" id="PS51029"/>
    </source>
</evidence>